<dbReference type="PANTHER" id="PTHR33254">
    <property type="entry name" value="4-HYDROXY-4-METHYL-2-OXOGLUTARATE ALDOLASE 3-RELATED"/>
    <property type="match status" value="1"/>
</dbReference>
<reference evidence="2 3" key="1">
    <citation type="submission" date="2018-10" db="EMBL/GenBank/DDBJ databases">
        <title>Complete genome sequence of Malassezia restricta CBS 7877.</title>
        <authorList>
            <person name="Morand S.C."/>
            <person name="Bertignac M."/>
            <person name="Iltis A."/>
            <person name="Kolder I."/>
            <person name="Pirovano W."/>
            <person name="Jourdain R."/>
            <person name="Clavaud C."/>
        </authorList>
    </citation>
    <scope>NUCLEOTIDE SEQUENCE [LARGE SCALE GENOMIC DNA]</scope>
    <source>
        <strain evidence="2 3">CBS 7877</strain>
    </source>
</reference>
<sequence>MVAASAVSELAQYSSCEVADALIKLRLPHGGYLPGLELYSPQPMAGATSVCGPAFTVRMVWQSEEHAPRLSKHFMDVAERDSIMLISAPSSARSAVWGGLMTARAQSVGVRGVVIDGRCRDLAEHRDAGFPVFARGHSVLGQSPFTRPSEVQVPLVLADPTVPLDAQGQPVFPPVTVHPGDILLGDVDGVVCVPQPLVGQVVEIARHGRHVDELCRQDLRAGRGMQETLAVRRGT</sequence>
<dbReference type="GO" id="GO:0047443">
    <property type="term" value="F:4-hydroxy-4-methyl-2-oxoglutarate aldolase activity"/>
    <property type="evidence" value="ECO:0007669"/>
    <property type="project" value="TreeGrafter"/>
</dbReference>
<gene>
    <name evidence="2" type="ORF">DNF11_2749</name>
</gene>
<evidence type="ECO:0000256" key="1">
    <source>
        <dbReference type="PIRSR" id="PIRSR605493-1"/>
    </source>
</evidence>
<dbReference type="GO" id="GO:0008948">
    <property type="term" value="F:oxaloacetate decarboxylase activity"/>
    <property type="evidence" value="ECO:0007669"/>
    <property type="project" value="TreeGrafter"/>
</dbReference>
<dbReference type="InterPro" id="IPR005493">
    <property type="entry name" value="RraA/RraA-like"/>
</dbReference>
<dbReference type="Proteomes" id="UP000269793">
    <property type="component" value="Chromosome V"/>
</dbReference>
<dbReference type="AlphaFoldDB" id="A0A3G2S8X6"/>
<dbReference type="InterPro" id="IPR036704">
    <property type="entry name" value="RraA/RraA-like_sf"/>
</dbReference>
<dbReference type="VEuPathDB" id="FungiDB:DNF11_2749"/>
<dbReference type="STRING" id="425264.A0A3G2S8X6"/>
<protein>
    <recommendedName>
        <fullName evidence="4">4-hydroxy-4-methyl-2-oxoglutarate aldolase</fullName>
    </recommendedName>
</protein>
<dbReference type="CDD" id="cd16841">
    <property type="entry name" value="RraA_family"/>
    <property type="match status" value="1"/>
</dbReference>
<feature type="binding site" evidence="1">
    <location>
        <position position="121"/>
    </location>
    <ligand>
        <name>Mg(2+)</name>
        <dbReference type="ChEBI" id="CHEBI:18420"/>
    </ligand>
</feature>
<accession>A0A3G2S8X6</accession>
<feature type="binding site" evidence="1">
    <location>
        <begin position="98"/>
        <end position="101"/>
    </location>
    <ligand>
        <name>substrate</name>
    </ligand>
</feature>
<keyword evidence="1" id="KW-0460">Magnesium</keyword>
<keyword evidence="1" id="KW-0479">Metal-binding</keyword>
<name>A0A3G2S8X6_MALR7</name>
<dbReference type="Pfam" id="PF03737">
    <property type="entry name" value="RraA-like"/>
    <property type="match status" value="1"/>
</dbReference>
<dbReference type="GO" id="GO:0046872">
    <property type="term" value="F:metal ion binding"/>
    <property type="evidence" value="ECO:0007669"/>
    <property type="project" value="UniProtKB-KW"/>
</dbReference>
<dbReference type="SUPFAM" id="SSF89562">
    <property type="entry name" value="RraA-like"/>
    <property type="match status" value="1"/>
</dbReference>
<feature type="binding site" evidence="1">
    <location>
        <position position="120"/>
    </location>
    <ligand>
        <name>substrate</name>
    </ligand>
</feature>
<dbReference type="PANTHER" id="PTHR33254:SF4">
    <property type="entry name" value="4-HYDROXY-4-METHYL-2-OXOGLUTARATE ALDOLASE 3-RELATED"/>
    <property type="match status" value="1"/>
</dbReference>
<evidence type="ECO:0008006" key="4">
    <source>
        <dbReference type="Google" id="ProtNLM"/>
    </source>
</evidence>
<evidence type="ECO:0000313" key="2">
    <source>
        <dbReference type="EMBL" id="AYO43699.1"/>
    </source>
</evidence>
<dbReference type="OrthoDB" id="1476984at2759"/>
<dbReference type="EMBL" id="CP033152">
    <property type="protein sequence ID" value="AYO43699.1"/>
    <property type="molecule type" value="Genomic_DNA"/>
</dbReference>
<organism evidence="2 3">
    <name type="scientific">Malassezia restricta (strain ATCC 96810 / NBRC 103918 / CBS 7877)</name>
    <name type="common">Seborrheic dermatitis infection agent</name>
    <dbReference type="NCBI Taxonomy" id="425264"/>
    <lineage>
        <taxon>Eukaryota</taxon>
        <taxon>Fungi</taxon>
        <taxon>Dikarya</taxon>
        <taxon>Basidiomycota</taxon>
        <taxon>Ustilaginomycotina</taxon>
        <taxon>Malasseziomycetes</taxon>
        <taxon>Malasseziales</taxon>
        <taxon>Malasseziaceae</taxon>
        <taxon>Malassezia</taxon>
    </lineage>
</organism>
<proteinExistence type="predicted"/>
<comment type="cofactor">
    <cofactor evidence="1">
        <name>Mg(2+)</name>
        <dbReference type="ChEBI" id="CHEBI:18420"/>
    </cofactor>
</comment>
<evidence type="ECO:0000313" key="3">
    <source>
        <dbReference type="Proteomes" id="UP000269793"/>
    </source>
</evidence>
<dbReference type="Gene3D" id="3.50.30.40">
    <property type="entry name" value="Ribonuclease E inhibitor RraA/RraA-like"/>
    <property type="match status" value="1"/>
</dbReference>
<keyword evidence="3" id="KW-1185">Reference proteome</keyword>